<dbReference type="RefSeq" id="WP_259831665.1">
    <property type="nucleotide sequence ID" value="NZ_JANZQH010000015.1"/>
</dbReference>
<evidence type="ECO:0000313" key="3">
    <source>
        <dbReference type="Proteomes" id="UP001142057"/>
    </source>
</evidence>
<protein>
    <recommendedName>
        <fullName evidence="1">DUF6876 domain-containing protein</fullName>
    </recommendedName>
</protein>
<name>A0ABT2IMT5_9FLAO</name>
<dbReference type="Pfam" id="PF21781">
    <property type="entry name" value="DUF6876"/>
    <property type="match status" value="1"/>
</dbReference>
<feature type="domain" description="DUF6876" evidence="1">
    <location>
        <begin position="9"/>
        <end position="117"/>
    </location>
</feature>
<reference evidence="2" key="1">
    <citation type="submission" date="2022-08" db="EMBL/GenBank/DDBJ databases">
        <title>Chryseobacterium antibioticum,isolated from the rhizosphere soil of Pyrola in Tibet.</title>
        <authorList>
            <person name="Kan Y."/>
        </authorList>
    </citation>
    <scope>NUCLEOTIDE SEQUENCE</scope>
    <source>
        <strain evidence="2">Pc2-12</strain>
    </source>
</reference>
<sequence length="148" mass="17564">MKNHLESANKYYSHYVISEVFHNFQQGFLLTDGIFEVAGEEECFWFLKIMTDAQDHLNCYDSQTWTLKRIAYKKFRIEATDCDGNLIFEQDKLQCNFFFDDLVVCMKDNLIMLPSEYLSATRSQLKITANPYYLRFQLMNTEMSKRIG</sequence>
<comment type="caution">
    <text evidence="2">The sequence shown here is derived from an EMBL/GenBank/DDBJ whole genome shotgun (WGS) entry which is preliminary data.</text>
</comment>
<dbReference type="EMBL" id="JANZQH010000015">
    <property type="protein sequence ID" value="MCT2409976.1"/>
    <property type="molecule type" value="Genomic_DNA"/>
</dbReference>
<organism evidence="2 3">
    <name type="scientific">Chryseobacterium pyrolae</name>
    <dbReference type="NCBI Taxonomy" id="2987481"/>
    <lineage>
        <taxon>Bacteria</taxon>
        <taxon>Pseudomonadati</taxon>
        <taxon>Bacteroidota</taxon>
        <taxon>Flavobacteriia</taxon>
        <taxon>Flavobacteriales</taxon>
        <taxon>Weeksellaceae</taxon>
        <taxon>Chryseobacterium group</taxon>
        <taxon>Chryseobacterium</taxon>
    </lineage>
</organism>
<dbReference type="InterPro" id="IPR049241">
    <property type="entry name" value="DUF6876"/>
</dbReference>
<keyword evidence="3" id="KW-1185">Reference proteome</keyword>
<accession>A0ABT2IMT5</accession>
<gene>
    <name evidence="2" type="ORF">NZD88_20670</name>
</gene>
<proteinExistence type="predicted"/>
<dbReference type="Proteomes" id="UP001142057">
    <property type="component" value="Unassembled WGS sequence"/>
</dbReference>
<evidence type="ECO:0000313" key="2">
    <source>
        <dbReference type="EMBL" id="MCT2409976.1"/>
    </source>
</evidence>
<evidence type="ECO:0000259" key="1">
    <source>
        <dbReference type="Pfam" id="PF21781"/>
    </source>
</evidence>